<dbReference type="PANTHER" id="PTHR34512:SF30">
    <property type="entry name" value="OUTER MEMBRANE PROTEIN ASSEMBLY FACTOR BAMB"/>
    <property type="match status" value="1"/>
</dbReference>
<dbReference type="InterPro" id="IPR002372">
    <property type="entry name" value="PQQ_rpt_dom"/>
</dbReference>
<feature type="domain" description="Pyrrolo-quinoline quinone repeat" evidence="2">
    <location>
        <begin position="226"/>
        <end position="348"/>
    </location>
</feature>
<dbReference type="InterPro" id="IPR015943">
    <property type="entry name" value="WD40/YVTN_repeat-like_dom_sf"/>
</dbReference>
<evidence type="ECO:0000256" key="1">
    <source>
        <dbReference type="SAM" id="SignalP"/>
    </source>
</evidence>
<dbReference type="AlphaFoldDB" id="A0A5C7GK83"/>
<dbReference type="InterPro" id="IPR011047">
    <property type="entry name" value="Quinoprotein_ADH-like_sf"/>
</dbReference>
<gene>
    <name evidence="3" type="ORF">FUA22_00580</name>
</gene>
<dbReference type="Proteomes" id="UP000321080">
    <property type="component" value="Unassembled WGS sequence"/>
</dbReference>
<feature type="signal peptide" evidence="1">
    <location>
        <begin position="1"/>
        <end position="24"/>
    </location>
</feature>
<dbReference type="OrthoDB" id="7012117at2"/>
<keyword evidence="1" id="KW-0732">Signal</keyword>
<comment type="caution">
    <text evidence="3">The sequence shown here is derived from an EMBL/GenBank/DDBJ whole genome shotgun (WGS) entry which is preliminary data.</text>
</comment>
<dbReference type="Pfam" id="PF13360">
    <property type="entry name" value="PQQ_2"/>
    <property type="match status" value="1"/>
</dbReference>
<feature type="chain" id="PRO_5022764089" evidence="1">
    <location>
        <begin position="25"/>
        <end position="634"/>
    </location>
</feature>
<evidence type="ECO:0000313" key="3">
    <source>
        <dbReference type="EMBL" id="TXG38411.1"/>
    </source>
</evidence>
<dbReference type="PROSITE" id="PS51257">
    <property type="entry name" value="PROKAR_LIPOPROTEIN"/>
    <property type="match status" value="1"/>
</dbReference>
<accession>A0A5C7GK83</accession>
<dbReference type="Gene3D" id="2.130.10.10">
    <property type="entry name" value="YVTN repeat-like/Quinoprotein amine dehydrogenase"/>
    <property type="match status" value="2"/>
</dbReference>
<dbReference type="RefSeq" id="WP_147765555.1">
    <property type="nucleotide sequence ID" value="NZ_VRKQ01000008.1"/>
</dbReference>
<sequence>MNRIIKLAAYLSVFVLWFSCGTNQESITTISNSENQWPMSGGPNGSWKVETNLDVPTKWSVRTGENIKWKKTLEEGGQSGIAVWNDKLFLTINPPIDTPKYSEVLELYAIAETNYESLFNQVEEVLKAKNDRQYLKLKKALKEPETQWKNFLKNHKHYQSVSELEKPTVKANLMRKQPIGKAYIKHFKKYSTYVHEQSEALKTVNSEFEKVKKLKRGGASAKDIVLLCLDANNGKELWRKTVKGEISSDYNYGFSDATTPCPITDGKHVWAINASGGMACFTMNGDMVWERTWMPSTGRPFNKQFDSIMFDDLILNVEPPAADDNSRIKEWNYLHAFNKHTGERVWVTKEALTHYNTPIVGETFDGKPAVMIGRGGPHEVPERPVGLTLISLEKENQGNAIWNWEPTETNKISGWGALSTQHWDANKVSWFLAGDDHVTVDSKTGQQIDKKQLNIVDQYVFNVETGKYELKKDVKLIHHQNQRHCNIMASNNLFYMVRYKPFMAKHNTETGKNEQIELPHDIDNDGNFIWGQPQKNDGLNSQGQLHTGDPRTRGDGFQKCFLGSPTMINNYIYFTNALGTVYVLDSKADTFDESALIAVNDLGPKGATWSVNSLSFANGHIYHRTMKEIICIGD</sequence>
<proteinExistence type="predicted"/>
<evidence type="ECO:0000259" key="2">
    <source>
        <dbReference type="Pfam" id="PF13360"/>
    </source>
</evidence>
<dbReference type="SUPFAM" id="SSF50998">
    <property type="entry name" value="Quinoprotein alcohol dehydrogenase-like"/>
    <property type="match status" value="1"/>
</dbReference>
<keyword evidence="4" id="KW-1185">Reference proteome</keyword>
<dbReference type="PANTHER" id="PTHR34512">
    <property type="entry name" value="CELL SURFACE PROTEIN"/>
    <property type="match status" value="1"/>
</dbReference>
<protein>
    <submittedName>
        <fullName evidence="3">PQQ-like beta-propeller repeat protein</fullName>
    </submittedName>
</protein>
<organism evidence="3 4">
    <name type="scientific">Seonamhaeicola maritimus</name>
    <dbReference type="NCBI Taxonomy" id="2591822"/>
    <lineage>
        <taxon>Bacteria</taxon>
        <taxon>Pseudomonadati</taxon>
        <taxon>Bacteroidota</taxon>
        <taxon>Flavobacteriia</taxon>
        <taxon>Flavobacteriales</taxon>
        <taxon>Flavobacteriaceae</taxon>
    </lineage>
</organism>
<reference evidence="3 4" key="1">
    <citation type="submission" date="2019-08" db="EMBL/GenBank/DDBJ databases">
        <title>Seonamhaeicola sediminis sp. nov., isolated from marine sediment.</title>
        <authorList>
            <person name="Cao W.R."/>
        </authorList>
    </citation>
    <scope>NUCLEOTIDE SEQUENCE [LARGE SCALE GENOMIC DNA]</scope>
    <source>
        <strain evidence="3 4">1505</strain>
    </source>
</reference>
<name>A0A5C7GK83_9FLAO</name>
<evidence type="ECO:0000313" key="4">
    <source>
        <dbReference type="Proteomes" id="UP000321080"/>
    </source>
</evidence>
<dbReference type="EMBL" id="VRKQ01000008">
    <property type="protein sequence ID" value="TXG38411.1"/>
    <property type="molecule type" value="Genomic_DNA"/>
</dbReference>